<comment type="caution">
    <text evidence="4">The sequence shown here is derived from an EMBL/GenBank/DDBJ whole genome shotgun (WGS) entry which is preliminary data.</text>
</comment>
<feature type="compositionally biased region" description="Basic and acidic residues" evidence="2">
    <location>
        <begin position="288"/>
        <end position="303"/>
    </location>
</feature>
<dbReference type="EMBL" id="RSCE01000002">
    <property type="protein sequence ID" value="RSH86448.1"/>
    <property type="molecule type" value="Genomic_DNA"/>
</dbReference>
<organism evidence="4 5">
    <name type="scientific">Apiotrichum porosum</name>
    <dbReference type="NCBI Taxonomy" id="105984"/>
    <lineage>
        <taxon>Eukaryota</taxon>
        <taxon>Fungi</taxon>
        <taxon>Dikarya</taxon>
        <taxon>Basidiomycota</taxon>
        <taxon>Agaricomycotina</taxon>
        <taxon>Tremellomycetes</taxon>
        <taxon>Trichosporonales</taxon>
        <taxon>Trichosporonaceae</taxon>
        <taxon>Apiotrichum</taxon>
    </lineage>
</organism>
<evidence type="ECO:0000313" key="4">
    <source>
        <dbReference type="EMBL" id="RSH86448.1"/>
    </source>
</evidence>
<dbReference type="InterPro" id="IPR032675">
    <property type="entry name" value="LRR_dom_sf"/>
</dbReference>
<evidence type="ECO:0008006" key="6">
    <source>
        <dbReference type="Google" id="ProtNLM"/>
    </source>
</evidence>
<dbReference type="STRING" id="105984.A0A427Y5U3"/>
<dbReference type="SUPFAM" id="SSF52058">
    <property type="entry name" value="L domain-like"/>
    <property type="match status" value="1"/>
</dbReference>
<dbReference type="OrthoDB" id="676979at2759"/>
<gene>
    <name evidence="4" type="ORF">EHS24_004704</name>
</gene>
<keyword evidence="3" id="KW-1133">Transmembrane helix</keyword>
<dbReference type="Proteomes" id="UP000279236">
    <property type="component" value="Unassembled WGS sequence"/>
</dbReference>
<evidence type="ECO:0000313" key="5">
    <source>
        <dbReference type="Proteomes" id="UP000279236"/>
    </source>
</evidence>
<feature type="region of interest" description="Disordered" evidence="2">
    <location>
        <begin position="286"/>
        <end position="306"/>
    </location>
</feature>
<feature type="transmembrane region" description="Helical" evidence="3">
    <location>
        <begin position="386"/>
        <end position="406"/>
    </location>
</feature>
<comment type="subcellular location">
    <subcellularLocation>
        <location evidence="1">Cell envelope</location>
    </subcellularLocation>
</comment>
<accession>A0A427Y5U3</accession>
<keyword evidence="3" id="KW-0812">Transmembrane</keyword>
<evidence type="ECO:0000256" key="3">
    <source>
        <dbReference type="SAM" id="Phobius"/>
    </source>
</evidence>
<sequence>MPPDGPSRFKTRFSNISMPGFKQKQPDITPYPMYLPPPVSLAAVHSVAQNVHCVESHRASLKSQHASPGMFVPSSPLPPLPTGLGGNLGYQLSPPESPYPIDLEAYAQGGAASSEASPESSPKARPPPLDLERTHQVYPAKVVREVPPPPLLNVARGRIPPAPAVGRGSDTTATLEFFDVEKHAGDYKASETLEAEGGRYPTWKNTRHLEPAATATAPHQQFAASHARDLGDSVLHDVFLTPTYNTFSSSPGPSGSNSTVKGPRGAIPAMAANAARLSTAWIMRPSALKRDGNGDGDYNDRPRPQRTVRMALPLPLPEKDAYAGYRKARSVASTASPASSVHRAPRWSGAREWVMSDVEKVKAAVGGRQAGYSKNVEQKKNKRNRCIVLVVLVLFILIVVLCIKLIHKSPSSSIASDASSASNSGTPTATATSSSAPSAATTSSAMLATCLSSFTNDAPSNPQAYACGDCVPVLESAVNDYTLPLDGGNSTGVGAALQFCALMDLYGQAAGQDFFSSGGWGSNASPCGSTVWSGLNCDERGRVTGLAITAAAVPATLPAKLTNLVSLATVFITGNNSFPTGTLPPGFFSLANLTSVMLQATALTGPIDTLDVAAATQLTSLWLVGNKALGSTLPDLSGNKKLNQIVMTHAGLTAAVDTAKLPSSLTYIIEGQAPNMGSFPNLSAMTLSNNAFTLPPTTLPTSLRSLNLATNPKLNGTVPAAMCSLASLTSCDLRNTGLKFPSAANACGDCLLSASTSTTTFYITPVPPRI</sequence>
<feature type="compositionally biased region" description="Low complexity" evidence="2">
    <location>
        <begin position="111"/>
        <end position="123"/>
    </location>
</feature>
<reference evidence="4 5" key="1">
    <citation type="submission" date="2018-11" db="EMBL/GenBank/DDBJ databases">
        <title>Genome sequence of Apiotrichum porosum DSM 27194.</title>
        <authorList>
            <person name="Aliyu H."/>
            <person name="Gorte O."/>
            <person name="Ochsenreither K."/>
        </authorList>
    </citation>
    <scope>NUCLEOTIDE SEQUENCE [LARGE SCALE GENOMIC DNA]</scope>
    <source>
        <strain evidence="4 5">DSM 27194</strain>
    </source>
</reference>
<dbReference type="PANTHER" id="PTHR48059">
    <property type="entry name" value="POLYGALACTURONASE INHIBITOR 1"/>
    <property type="match status" value="1"/>
</dbReference>
<name>A0A427Y5U3_9TREE</name>
<dbReference type="AlphaFoldDB" id="A0A427Y5U3"/>
<feature type="compositionally biased region" description="Low complexity" evidence="2">
    <location>
        <begin position="248"/>
        <end position="258"/>
    </location>
</feature>
<proteinExistence type="predicted"/>
<dbReference type="PANTHER" id="PTHR48059:SF30">
    <property type="entry name" value="OS06G0587000 PROTEIN"/>
    <property type="match status" value="1"/>
</dbReference>
<dbReference type="Gene3D" id="3.80.10.10">
    <property type="entry name" value="Ribonuclease Inhibitor"/>
    <property type="match status" value="1"/>
</dbReference>
<dbReference type="InterPro" id="IPR051848">
    <property type="entry name" value="PGIP"/>
</dbReference>
<evidence type="ECO:0000256" key="1">
    <source>
        <dbReference type="ARBA" id="ARBA00004196"/>
    </source>
</evidence>
<protein>
    <recommendedName>
        <fullName evidence="6">Leucine-rich repeat-containing N-terminal plant-type domain-containing protein</fullName>
    </recommendedName>
</protein>
<feature type="region of interest" description="Disordered" evidence="2">
    <location>
        <begin position="82"/>
        <end position="133"/>
    </location>
</feature>
<feature type="region of interest" description="Disordered" evidence="2">
    <location>
        <begin position="412"/>
        <end position="437"/>
    </location>
</feature>
<keyword evidence="5" id="KW-1185">Reference proteome</keyword>
<feature type="region of interest" description="Disordered" evidence="2">
    <location>
        <begin position="245"/>
        <end position="265"/>
    </location>
</feature>
<evidence type="ECO:0000256" key="2">
    <source>
        <dbReference type="SAM" id="MobiDB-lite"/>
    </source>
</evidence>
<dbReference type="RefSeq" id="XP_028479233.1">
    <property type="nucleotide sequence ID" value="XM_028620261.1"/>
</dbReference>
<keyword evidence="3" id="KW-0472">Membrane</keyword>
<dbReference type="GeneID" id="39589247"/>